<dbReference type="InterPro" id="IPR008638">
    <property type="entry name" value="FhaB/CdiA-like_TPS"/>
</dbReference>
<evidence type="ECO:0008006" key="4">
    <source>
        <dbReference type="Google" id="ProtNLM"/>
    </source>
</evidence>
<dbReference type="InterPro" id="IPR012334">
    <property type="entry name" value="Pectin_lyas_fold"/>
</dbReference>
<name>A0A1C2I066_ACITH</name>
<feature type="chain" id="PRO_5008663338" description="Filamentous haemagglutinin FhaB/tRNA nuclease CdiA-like TPS domain-containing protein" evidence="1">
    <location>
        <begin position="27"/>
        <end position="185"/>
    </location>
</feature>
<dbReference type="SUPFAM" id="SSF51126">
    <property type="entry name" value="Pectin lyase-like"/>
    <property type="match status" value="1"/>
</dbReference>
<sequence length="185" mass="17922">MMKHQLRLSPIVGAVVMALAAPVAMAAVPAANSLPGAFYTNNASSDVTYAPTTTSATNAATINIGVSTPTVLQWGGSSATASAGIAAAKGITTNAGFDIGAGATLTISAASASTPVLVNDITGQPSQIYGGLISSNASLFVANGNGIVVGSGATITAPSGIALIGYAQSDSAFVGASSLSDFHFA</sequence>
<dbReference type="Gene3D" id="2.160.20.10">
    <property type="entry name" value="Single-stranded right-handed beta-helix, Pectin lyase-like"/>
    <property type="match status" value="1"/>
</dbReference>
<dbReference type="AlphaFoldDB" id="A0A1C2I066"/>
<comment type="caution">
    <text evidence="2">The sequence shown here is derived from an EMBL/GenBank/DDBJ whole genome shotgun (WGS) entry which is preliminary data.</text>
</comment>
<dbReference type="RefSeq" id="WP_065980348.1">
    <property type="nucleotide sequence ID" value="NZ_LWRY01000218.1"/>
</dbReference>
<gene>
    <name evidence="2" type="ORF">A6M23_15540</name>
</gene>
<organism evidence="2 3">
    <name type="scientific">Acidithiobacillus thiooxidans</name>
    <name type="common">Thiobacillus thiooxidans</name>
    <dbReference type="NCBI Taxonomy" id="930"/>
    <lineage>
        <taxon>Bacteria</taxon>
        <taxon>Pseudomonadati</taxon>
        <taxon>Pseudomonadota</taxon>
        <taxon>Acidithiobacillia</taxon>
        <taxon>Acidithiobacillales</taxon>
        <taxon>Acidithiobacillaceae</taxon>
        <taxon>Acidithiobacillus</taxon>
    </lineage>
</organism>
<dbReference type="InterPro" id="IPR011050">
    <property type="entry name" value="Pectin_lyase_fold/virulence"/>
</dbReference>
<dbReference type="OrthoDB" id="178197at2"/>
<keyword evidence="1" id="KW-0732">Signal</keyword>
<protein>
    <recommendedName>
        <fullName evidence="4">Filamentous haemagglutinin FhaB/tRNA nuclease CdiA-like TPS domain-containing protein</fullName>
    </recommendedName>
</protein>
<dbReference type="Proteomes" id="UP000095008">
    <property type="component" value="Unassembled WGS sequence"/>
</dbReference>
<accession>A0A1C2I066</accession>
<keyword evidence="3" id="KW-1185">Reference proteome</keyword>
<dbReference type="NCBIfam" id="TIGR01901">
    <property type="entry name" value="adhes_NPXG"/>
    <property type="match status" value="1"/>
</dbReference>
<evidence type="ECO:0000313" key="2">
    <source>
        <dbReference type="EMBL" id="OCX69408.1"/>
    </source>
</evidence>
<evidence type="ECO:0000313" key="3">
    <source>
        <dbReference type="Proteomes" id="UP000095008"/>
    </source>
</evidence>
<proteinExistence type="predicted"/>
<reference evidence="2" key="1">
    <citation type="journal article" date="2016" name="Int. J. Mol. Sci.">
        <title>Comparative genomics of the extreme acidophile Acidithiobacillus thiooxidans reveals intraspecific divergence and niche adaptation.</title>
        <authorList>
            <person name="Zhang X."/>
            <person name="Feng X."/>
            <person name="Tao J."/>
            <person name="Ma L."/>
            <person name="Xiao Y."/>
            <person name="Liang Y."/>
            <person name="Liu X."/>
            <person name="Yin H."/>
        </authorList>
    </citation>
    <scope>NUCLEOTIDE SEQUENCE [LARGE SCALE GENOMIC DNA]</scope>
    <source>
        <strain evidence="2">DXS-W</strain>
    </source>
</reference>
<evidence type="ECO:0000256" key="1">
    <source>
        <dbReference type="SAM" id="SignalP"/>
    </source>
</evidence>
<feature type="signal peptide" evidence="1">
    <location>
        <begin position="1"/>
        <end position="26"/>
    </location>
</feature>
<dbReference type="EMBL" id="LWRY01000218">
    <property type="protein sequence ID" value="OCX69408.1"/>
    <property type="molecule type" value="Genomic_DNA"/>
</dbReference>